<keyword evidence="7" id="KW-1185">Reference proteome</keyword>
<dbReference type="EMBL" id="ML996082">
    <property type="protein sequence ID" value="KAF2156036.1"/>
    <property type="molecule type" value="Genomic_DNA"/>
</dbReference>
<dbReference type="Pfam" id="PF09511">
    <property type="entry name" value="RNA_lig_T4_1"/>
    <property type="match status" value="1"/>
</dbReference>
<dbReference type="Pfam" id="PF08303">
    <property type="entry name" value="tRNA_lig_kinase"/>
    <property type="match status" value="1"/>
</dbReference>
<reference evidence="6" key="1">
    <citation type="journal article" date="2020" name="Stud. Mycol.">
        <title>101 Dothideomycetes genomes: a test case for predicting lifestyles and emergence of pathogens.</title>
        <authorList>
            <person name="Haridas S."/>
            <person name="Albert R."/>
            <person name="Binder M."/>
            <person name="Bloem J."/>
            <person name="Labutti K."/>
            <person name="Salamov A."/>
            <person name="Andreopoulos B."/>
            <person name="Baker S."/>
            <person name="Barry K."/>
            <person name="Bills G."/>
            <person name="Bluhm B."/>
            <person name="Cannon C."/>
            <person name="Castanera R."/>
            <person name="Culley D."/>
            <person name="Daum C."/>
            <person name="Ezra D."/>
            <person name="Gonzalez J."/>
            <person name="Henrissat B."/>
            <person name="Kuo A."/>
            <person name="Liang C."/>
            <person name="Lipzen A."/>
            <person name="Lutzoni F."/>
            <person name="Magnuson J."/>
            <person name="Mondo S."/>
            <person name="Nolan M."/>
            <person name="Ohm R."/>
            <person name="Pangilinan J."/>
            <person name="Park H.-J."/>
            <person name="Ramirez L."/>
            <person name="Alfaro M."/>
            <person name="Sun H."/>
            <person name="Tritt A."/>
            <person name="Yoshinaga Y."/>
            <person name="Zwiers L.-H."/>
            <person name="Turgeon B."/>
            <person name="Goodwin S."/>
            <person name="Spatafora J."/>
            <person name="Crous P."/>
            <person name="Grigoriev I."/>
        </authorList>
    </citation>
    <scope>NUCLEOTIDE SEQUENCE</scope>
    <source>
        <strain evidence="6">CBS 260.36</strain>
    </source>
</reference>
<dbReference type="PANTHER" id="PTHR32004">
    <property type="entry name" value="TRNA LIGASE"/>
    <property type="match status" value="1"/>
</dbReference>
<dbReference type="GO" id="GO:0005524">
    <property type="term" value="F:ATP binding"/>
    <property type="evidence" value="ECO:0007669"/>
    <property type="project" value="UniProtKB-UniRule"/>
</dbReference>
<dbReference type="InterPro" id="IPR015966">
    <property type="entry name" value="tRNA_lig_kin_fungi"/>
</dbReference>
<dbReference type="PIRSF" id="PIRSF019634">
    <property type="entry name" value="tRNA_lig_yeast"/>
    <property type="match status" value="1"/>
</dbReference>
<dbReference type="InterPro" id="IPR027417">
    <property type="entry name" value="P-loop_NTPase"/>
</dbReference>
<feature type="domain" description="tRNA ligase kinase" evidence="4">
    <location>
        <begin position="395"/>
        <end position="553"/>
    </location>
</feature>
<comment type="catalytic activity">
    <reaction evidence="1">
        <text>ATP + (ribonucleotide)n-3'-hydroxyl + 5'-phospho-(ribonucleotide)m = (ribonucleotide)n+m + AMP + diphosphate.</text>
        <dbReference type="EC" id="6.5.1.3"/>
    </reaction>
</comment>
<comment type="similarity">
    <text evidence="1">Belongs to the TRL1 family.</text>
</comment>
<gene>
    <name evidence="6" type="ORF">K461DRAFT_275109</name>
</gene>
<evidence type="ECO:0000256" key="2">
    <source>
        <dbReference type="PIRSR" id="PIRSR019634-50"/>
    </source>
</evidence>
<dbReference type="InterPro" id="IPR012387">
    <property type="entry name" value="Trl1_fun"/>
</dbReference>
<accession>A0A9P4J796</accession>
<dbReference type="InterPro" id="IPR015965">
    <property type="entry name" value="tRNA_lig_PDEase"/>
</dbReference>
<evidence type="ECO:0000259" key="4">
    <source>
        <dbReference type="Pfam" id="PF08303"/>
    </source>
</evidence>
<dbReference type="AlphaFoldDB" id="A0A9P4J796"/>
<feature type="domain" description="tRNA ligase phosphodiesterase" evidence="3">
    <location>
        <begin position="556"/>
        <end position="814"/>
    </location>
</feature>
<dbReference type="SUPFAM" id="SSF52540">
    <property type="entry name" value="P-loop containing nucleoside triphosphate hydrolases"/>
    <property type="match status" value="1"/>
</dbReference>
<feature type="active site" description="N6-AMP-lysine intermediate" evidence="2">
    <location>
        <position position="121"/>
    </location>
</feature>
<dbReference type="InterPro" id="IPR019039">
    <property type="entry name" value="T4-Rnl1-like_N"/>
</dbReference>
<proteinExistence type="inferred from homology"/>
<feature type="domain" description="T4 RNA ligase 1-like N-terminal" evidence="5">
    <location>
        <begin position="70"/>
        <end position="303"/>
    </location>
</feature>
<dbReference type="GO" id="GO:0003972">
    <property type="term" value="F:RNA ligase (ATP) activity"/>
    <property type="evidence" value="ECO:0007669"/>
    <property type="project" value="UniProtKB-UniRule"/>
</dbReference>
<evidence type="ECO:0000259" key="3">
    <source>
        <dbReference type="Pfam" id="PF08302"/>
    </source>
</evidence>
<dbReference type="EC" id="6.5.1.3" evidence="1"/>
<evidence type="ECO:0000313" key="6">
    <source>
        <dbReference type="EMBL" id="KAF2156036.1"/>
    </source>
</evidence>
<dbReference type="GO" id="GO:0006388">
    <property type="term" value="P:tRNA splicing, via endonucleolytic cleavage and ligation"/>
    <property type="evidence" value="ECO:0007669"/>
    <property type="project" value="UniProtKB-UniRule"/>
</dbReference>
<dbReference type="GO" id="GO:0005634">
    <property type="term" value="C:nucleus"/>
    <property type="evidence" value="ECO:0007669"/>
    <property type="project" value="TreeGrafter"/>
</dbReference>
<dbReference type="Proteomes" id="UP000799439">
    <property type="component" value="Unassembled WGS sequence"/>
</dbReference>
<organism evidence="6 7">
    <name type="scientific">Myriangium duriaei CBS 260.36</name>
    <dbReference type="NCBI Taxonomy" id="1168546"/>
    <lineage>
        <taxon>Eukaryota</taxon>
        <taxon>Fungi</taxon>
        <taxon>Dikarya</taxon>
        <taxon>Ascomycota</taxon>
        <taxon>Pezizomycotina</taxon>
        <taxon>Dothideomycetes</taxon>
        <taxon>Dothideomycetidae</taxon>
        <taxon>Myriangiales</taxon>
        <taxon>Myriangiaceae</taxon>
        <taxon>Myriangium</taxon>
    </lineage>
</organism>
<dbReference type="Gene3D" id="3.40.50.300">
    <property type="entry name" value="P-loop containing nucleotide triphosphate hydrolases"/>
    <property type="match status" value="1"/>
</dbReference>
<evidence type="ECO:0000259" key="5">
    <source>
        <dbReference type="Pfam" id="PF09511"/>
    </source>
</evidence>
<dbReference type="GO" id="GO:0051730">
    <property type="term" value="F:GTP-dependent polyribonucleotide 5'-hydroxyl-kinase activity"/>
    <property type="evidence" value="ECO:0007669"/>
    <property type="project" value="InterPro"/>
</dbReference>
<keyword evidence="1 6" id="KW-0436">Ligase</keyword>
<dbReference type="OrthoDB" id="276239at2759"/>
<sequence length="817" mass="93449">MAAREDAPFKAQSPDEVGHMVKVFQDHRGKKGKGGFSCRASDFPVQGSDIQVTSWKMQDWDYKKPHLPSYARGLFTYKNSKGRQEIAVRGYDKFFNHGEVRKTEWPNVEKNTVGPYELSVKENGCIIFISGLEDGTLLVCSKHSTGPRTDVDVSHASVGEKWVDRHMAAVGKTRHDLAKTLRAMNATAVAELCDDEFEEHVLAYTPDQAGLYLHGINVNLPEFMTYPAHLVDQFAEEWGFKKTMHIVENDIRRVRRFLDDTAETGNYAGRDTEGFVIRCRAREVEGAPYEDWFFKYKFEEPYLMYRQWRECTKALIAGKEPRYKKHKKITEEYLKFARRKLLDDPTLAKRYNQNHGIIGLRDDFLAEMGVKGSDIIKSEQAETGETDGKVTRDIVLVPIATIGCGKTTVALALARLFGWGHVQNDNIQGKGRPARFATLITQGLMEYPVMIADRNNHQKRERKQLIEDVSRTVSNPKFVALHYVHERGDYDYIRQKMRERIFSRGDRHQTIHAGTKGQGEIIEIMEGFMHRFEPLDTSSEPDDMFDLTIDLDVTLSSRENLERVVSSLESNYPQIFKTLPSAEDLDNAIEWALNDYNPSIKHEINGGQYKTSKRDKENKGRNKIREEIAARPKPVKIEYFGAFLSSARVTSILEAVFNDAKTSVGRMYRQLQQSHRIQQEFHVTLIHRASAAQNASYWDELNQLYNEFSKDGRFVDPELGKTRVMLERVVWNDRLMCFVVRLVPAKDEGDETQYKSVNAIAHITVGTASESIKPKESNDLLAKWNQEGSGEHSGIQEILVKGFVELPATVKAVMQRR</sequence>
<dbReference type="Pfam" id="PF08302">
    <property type="entry name" value="tRNA_lig_CPD"/>
    <property type="match status" value="1"/>
</dbReference>
<keyword evidence="1" id="KW-0819">tRNA processing</keyword>
<name>A0A9P4J796_9PEZI</name>
<dbReference type="FunFam" id="3.40.50.300:FF:001690">
    <property type="entry name" value="tRNA ligase"/>
    <property type="match status" value="1"/>
</dbReference>
<dbReference type="PANTHER" id="PTHR32004:SF1">
    <property type="entry name" value="TRNA LIGASE"/>
    <property type="match status" value="1"/>
</dbReference>
<evidence type="ECO:0000313" key="7">
    <source>
        <dbReference type="Proteomes" id="UP000799439"/>
    </source>
</evidence>
<protein>
    <recommendedName>
        <fullName evidence="1">tRNA ligase</fullName>
        <ecNumber evidence="1">6.5.1.3</ecNumber>
    </recommendedName>
</protein>
<dbReference type="GO" id="GO:0008081">
    <property type="term" value="F:phosphoric diester hydrolase activity"/>
    <property type="evidence" value="ECO:0007669"/>
    <property type="project" value="InterPro"/>
</dbReference>
<evidence type="ECO:0000256" key="1">
    <source>
        <dbReference type="PIRNR" id="PIRNR019634"/>
    </source>
</evidence>
<comment type="caution">
    <text evidence="6">The sequence shown here is derived from an EMBL/GenBank/DDBJ whole genome shotgun (WGS) entry which is preliminary data.</text>
</comment>